<feature type="transmembrane region" description="Helical" evidence="7">
    <location>
        <begin position="105"/>
        <end position="125"/>
    </location>
</feature>
<feature type="transmembrane region" description="Helical" evidence="7">
    <location>
        <begin position="271"/>
        <end position="296"/>
    </location>
</feature>
<comment type="subcellular location">
    <subcellularLocation>
        <location evidence="1 7">Cell membrane</location>
        <topology evidence="1 7">Multi-pass membrane protein</topology>
    </subcellularLocation>
</comment>
<dbReference type="PROSITE" id="PS50928">
    <property type="entry name" value="ABC_TM1"/>
    <property type="match status" value="1"/>
</dbReference>
<evidence type="ECO:0000256" key="2">
    <source>
        <dbReference type="ARBA" id="ARBA00022448"/>
    </source>
</evidence>
<evidence type="ECO:0000256" key="4">
    <source>
        <dbReference type="ARBA" id="ARBA00022692"/>
    </source>
</evidence>
<comment type="caution">
    <text evidence="9">The sequence shown here is derived from an EMBL/GenBank/DDBJ whole genome shotgun (WGS) entry which is preliminary data.</text>
</comment>
<evidence type="ECO:0000256" key="5">
    <source>
        <dbReference type="ARBA" id="ARBA00022989"/>
    </source>
</evidence>
<dbReference type="GO" id="GO:0005886">
    <property type="term" value="C:plasma membrane"/>
    <property type="evidence" value="ECO:0007669"/>
    <property type="project" value="UniProtKB-SubCell"/>
</dbReference>
<dbReference type="Proteomes" id="UP001143480">
    <property type="component" value="Unassembled WGS sequence"/>
</dbReference>
<dbReference type="PANTHER" id="PTHR43386">
    <property type="entry name" value="OLIGOPEPTIDE TRANSPORT SYSTEM PERMEASE PROTEIN APPC"/>
    <property type="match status" value="1"/>
</dbReference>
<gene>
    <name evidence="9" type="ORF">GCM10017581_099910</name>
</gene>
<dbReference type="EMBL" id="BSFP01000133">
    <property type="protein sequence ID" value="GLL08230.1"/>
    <property type="molecule type" value="Genomic_DNA"/>
</dbReference>
<evidence type="ECO:0000256" key="3">
    <source>
        <dbReference type="ARBA" id="ARBA00022475"/>
    </source>
</evidence>
<evidence type="ECO:0000313" key="10">
    <source>
        <dbReference type="Proteomes" id="UP001143480"/>
    </source>
</evidence>
<dbReference type="InterPro" id="IPR050366">
    <property type="entry name" value="BP-dependent_transpt_permease"/>
</dbReference>
<dbReference type="InterPro" id="IPR000515">
    <property type="entry name" value="MetI-like"/>
</dbReference>
<feature type="transmembrane region" description="Helical" evidence="7">
    <location>
        <begin position="33"/>
        <end position="57"/>
    </location>
</feature>
<evidence type="ECO:0000259" key="8">
    <source>
        <dbReference type="PROSITE" id="PS50928"/>
    </source>
</evidence>
<evidence type="ECO:0000256" key="7">
    <source>
        <dbReference type="RuleBase" id="RU363032"/>
    </source>
</evidence>
<keyword evidence="5 7" id="KW-1133">Transmembrane helix</keyword>
<evidence type="ECO:0000256" key="6">
    <source>
        <dbReference type="ARBA" id="ARBA00023136"/>
    </source>
</evidence>
<feature type="domain" description="ABC transmembrane type-1" evidence="8">
    <location>
        <begin position="99"/>
        <end position="293"/>
    </location>
</feature>
<reference evidence="9" key="1">
    <citation type="journal article" date="2014" name="Int. J. Syst. Evol. Microbiol.">
        <title>Complete genome sequence of Corynebacterium casei LMG S-19264T (=DSM 44701T), isolated from a smear-ripened cheese.</title>
        <authorList>
            <consortium name="US DOE Joint Genome Institute (JGI-PGF)"/>
            <person name="Walter F."/>
            <person name="Albersmeier A."/>
            <person name="Kalinowski J."/>
            <person name="Ruckert C."/>
        </authorList>
    </citation>
    <scope>NUCLEOTIDE SEQUENCE</scope>
    <source>
        <strain evidence="9">VKM Ac-1321</strain>
    </source>
</reference>
<keyword evidence="6 7" id="KW-0472">Membrane</keyword>
<dbReference type="GO" id="GO:0071916">
    <property type="term" value="F:dipeptide transmembrane transporter activity"/>
    <property type="evidence" value="ECO:0007669"/>
    <property type="project" value="TreeGrafter"/>
</dbReference>
<feature type="transmembrane region" description="Helical" evidence="7">
    <location>
        <begin position="164"/>
        <end position="184"/>
    </location>
</feature>
<sequence>MTNLNPTGEPTVADAAGMLVQPGRRQRAGWRMLLPSMTPWLAIGLALVAGITLFGVLGPHFVSDPTLIRDQGLTPPSAQFPLGTTQTGQDVLANLAYATRGSLEIGILVGILATVLSAFFGIYGVYRGGLVDEAFSLLSNVFLVIPGLPLVIVISGFVPPEHRGLWTIVAVLAITSWAASARVLRAQTLSVRNRDYVAASKIGGEKPWRVIVVEILPNLLPVIASQFVFAVIAAILGEAGLSFIGLGASSSTTLGTMLFYAQNGFALSLGAWWWFVPPGLMIALFGMGLSLVNFSIDEIINPKLKDLRLYRERAREVARREHELVRVDRAAAGTDADAARSTVSKVSSR</sequence>
<protein>
    <recommendedName>
        <fullName evidence="8">ABC transmembrane type-1 domain-containing protein</fullName>
    </recommendedName>
</protein>
<dbReference type="CDD" id="cd06261">
    <property type="entry name" value="TM_PBP2"/>
    <property type="match status" value="1"/>
</dbReference>
<accession>A0A9W6NSD3</accession>
<dbReference type="InterPro" id="IPR035906">
    <property type="entry name" value="MetI-like_sf"/>
</dbReference>
<feature type="transmembrane region" description="Helical" evidence="7">
    <location>
        <begin position="227"/>
        <end position="251"/>
    </location>
</feature>
<dbReference type="AlphaFoldDB" id="A0A9W6NSD3"/>
<feature type="transmembrane region" description="Helical" evidence="7">
    <location>
        <begin position="137"/>
        <end position="158"/>
    </location>
</feature>
<reference evidence="9" key="2">
    <citation type="submission" date="2023-01" db="EMBL/GenBank/DDBJ databases">
        <authorList>
            <person name="Sun Q."/>
            <person name="Evtushenko L."/>
        </authorList>
    </citation>
    <scope>NUCLEOTIDE SEQUENCE</scope>
    <source>
        <strain evidence="9">VKM Ac-1321</strain>
    </source>
</reference>
<dbReference type="SUPFAM" id="SSF161098">
    <property type="entry name" value="MetI-like"/>
    <property type="match status" value="1"/>
</dbReference>
<keyword evidence="10" id="KW-1185">Reference proteome</keyword>
<organism evidence="9 10">
    <name type="scientific">Dactylosporangium matsuzakiense</name>
    <dbReference type="NCBI Taxonomy" id="53360"/>
    <lineage>
        <taxon>Bacteria</taxon>
        <taxon>Bacillati</taxon>
        <taxon>Actinomycetota</taxon>
        <taxon>Actinomycetes</taxon>
        <taxon>Micromonosporales</taxon>
        <taxon>Micromonosporaceae</taxon>
        <taxon>Dactylosporangium</taxon>
    </lineage>
</organism>
<dbReference type="Gene3D" id="1.10.3720.10">
    <property type="entry name" value="MetI-like"/>
    <property type="match status" value="1"/>
</dbReference>
<dbReference type="Pfam" id="PF00528">
    <property type="entry name" value="BPD_transp_1"/>
    <property type="match status" value="1"/>
</dbReference>
<dbReference type="PANTHER" id="PTHR43386:SF1">
    <property type="entry name" value="D,D-DIPEPTIDE TRANSPORT SYSTEM PERMEASE PROTEIN DDPC-RELATED"/>
    <property type="match status" value="1"/>
</dbReference>
<dbReference type="RefSeq" id="WP_271190318.1">
    <property type="nucleotide sequence ID" value="NZ_BSFP01000133.1"/>
</dbReference>
<evidence type="ECO:0000256" key="1">
    <source>
        <dbReference type="ARBA" id="ARBA00004651"/>
    </source>
</evidence>
<comment type="similarity">
    <text evidence="7">Belongs to the binding-protein-dependent transport system permease family.</text>
</comment>
<keyword evidence="2 7" id="KW-0813">Transport</keyword>
<name>A0A9W6NSD3_9ACTN</name>
<evidence type="ECO:0000313" key="9">
    <source>
        <dbReference type="EMBL" id="GLL08230.1"/>
    </source>
</evidence>
<proteinExistence type="inferred from homology"/>
<keyword evidence="4 7" id="KW-0812">Transmembrane</keyword>
<keyword evidence="3" id="KW-1003">Cell membrane</keyword>